<evidence type="ECO:0000259" key="2">
    <source>
        <dbReference type="PROSITE" id="PS50093"/>
    </source>
</evidence>
<feature type="signal peptide" evidence="1">
    <location>
        <begin position="1"/>
        <end position="29"/>
    </location>
</feature>
<evidence type="ECO:0000256" key="1">
    <source>
        <dbReference type="SAM" id="SignalP"/>
    </source>
</evidence>
<keyword evidence="1" id="KW-0732">Signal</keyword>
<name>A0ABS0IIP1_9BACT</name>
<dbReference type="PANTHER" id="PTHR36842">
    <property type="entry name" value="PROTEIN TOLB HOMOLOG"/>
    <property type="match status" value="1"/>
</dbReference>
<dbReference type="InterPro" id="IPR000601">
    <property type="entry name" value="PKD_dom"/>
</dbReference>
<gene>
    <name evidence="3" type="ORF">I2I05_10315</name>
</gene>
<dbReference type="InterPro" id="IPR045474">
    <property type="entry name" value="GEVED"/>
</dbReference>
<proteinExistence type="predicted"/>
<evidence type="ECO:0000313" key="3">
    <source>
        <dbReference type="EMBL" id="MBF9237788.1"/>
    </source>
</evidence>
<sequence>MATLLRSWFCVAPSIVAVLLLLGSSSAWGQTTCPIAATCTPGRASSAQAAAFNMGILNVTLGTTLINNTTAGQSDGYQDYSCTLNAALLLGQSYPISIRTNAGTPENVRVWIDYNNDGAFTGNNELVFSSNNRLLHTGTITPPAAATVGSRLRLRVAADFANGVVPTACSTPQYSQTEDYSLTLASNVSAPTAAFTTDGLLTCSGCVQFTDASQNLPTAWRWDFGDGTTSTDQNPSHCYTTAGTYRVTLEATNAAGSNTSATTSIVYDSLVPVAASCAPQTVNYFANYGITRFELNTIEHTSANGSAGYQDFTCPQRTELTMDVTYPMTITTGGVNPHDIRVYLDGNNDGVFAPAELLFERLNTPSPGASTTVSLPAGTVLNQGLRLRVIADAVGNNPGPCNRPVSGQIEDYTVVARPNLLPPFINFSSSYVAGGCVNPVQFTDLTTNQPTSWLWDFGDGTTSTEQNPSHQYTAQGSYNVTLSATNIYGTASITRLNAVRILIPCISYCAANGTGSYGPGGTQLPSPFYITAVRVSTAQPAYANVTGNAPGGYGNYTNQAITVSPGSQINIAVTTNLAIMHRTYVWVDWNMDGVFGPAELMVDGVSNSGPTSATYEASFAPPANSGVLNTRMRVLSVVNTNTIPPCSGAILNAEVEDYQLRVVPLATRPLLALPGLHLFPNPTLDGRVRLRLSEPIATGTYAAEVQTLLGATVLRTTLCLAPTADAELDLSALAPGIYVLHLRDAQGQTAVRRVVRE</sequence>
<accession>A0ABS0IIP1</accession>
<dbReference type="EMBL" id="JADQDQ010000004">
    <property type="protein sequence ID" value="MBF9237788.1"/>
    <property type="molecule type" value="Genomic_DNA"/>
</dbReference>
<organism evidence="3 4">
    <name type="scientific">Hymenobacter jeongseonensis</name>
    <dbReference type="NCBI Taxonomy" id="2791027"/>
    <lineage>
        <taxon>Bacteria</taxon>
        <taxon>Pseudomonadati</taxon>
        <taxon>Bacteroidota</taxon>
        <taxon>Cytophagia</taxon>
        <taxon>Cytophagales</taxon>
        <taxon>Hymenobacteraceae</taxon>
        <taxon>Hymenobacter</taxon>
    </lineage>
</organism>
<dbReference type="Proteomes" id="UP000597617">
    <property type="component" value="Unassembled WGS sequence"/>
</dbReference>
<dbReference type="InterPro" id="IPR035986">
    <property type="entry name" value="PKD_dom_sf"/>
</dbReference>
<keyword evidence="4" id="KW-1185">Reference proteome</keyword>
<dbReference type="PANTHER" id="PTHR36842:SF1">
    <property type="entry name" value="PROTEIN TOLB"/>
    <property type="match status" value="1"/>
</dbReference>
<dbReference type="InterPro" id="IPR013783">
    <property type="entry name" value="Ig-like_fold"/>
</dbReference>
<comment type="caution">
    <text evidence="3">The sequence shown here is derived from an EMBL/GenBank/DDBJ whole genome shotgun (WGS) entry which is preliminary data.</text>
</comment>
<dbReference type="PROSITE" id="PS50093">
    <property type="entry name" value="PKD"/>
    <property type="match status" value="2"/>
</dbReference>
<dbReference type="InterPro" id="IPR022409">
    <property type="entry name" value="PKD/Chitinase_dom"/>
</dbReference>
<dbReference type="CDD" id="cd00146">
    <property type="entry name" value="PKD"/>
    <property type="match status" value="2"/>
</dbReference>
<protein>
    <submittedName>
        <fullName evidence="3">PKD domain-containing protein</fullName>
    </submittedName>
</protein>
<feature type="domain" description="PKD" evidence="2">
    <location>
        <begin position="190"/>
        <end position="265"/>
    </location>
</feature>
<reference evidence="3 4" key="1">
    <citation type="submission" date="2020-11" db="EMBL/GenBank/DDBJ databases">
        <authorList>
            <person name="Kim M.K."/>
        </authorList>
    </citation>
    <scope>NUCLEOTIDE SEQUENCE [LARGE SCALE GENOMIC DNA]</scope>
    <source>
        <strain evidence="3 4">BT683</strain>
    </source>
</reference>
<dbReference type="RefSeq" id="WP_196282172.1">
    <property type="nucleotide sequence ID" value="NZ_JADQDQ010000004.1"/>
</dbReference>
<feature type="chain" id="PRO_5047134257" evidence="1">
    <location>
        <begin position="30"/>
        <end position="757"/>
    </location>
</feature>
<dbReference type="SUPFAM" id="SSF49299">
    <property type="entry name" value="PKD domain"/>
    <property type="match status" value="2"/>
</dbReference>
<dbReference type="Gene3D" id="2.60.40.10">
    <property type="entry name" value="Immunoglobulins"/>
    <property type="match status" value="2"/>
</dbReference>
<dbReference type="Pfam" id="PF18911">
    <property type="entry name" value="PKD_4"/>
    <property type="match status" value="2"/>
</dbReference>
<dbReference type="SMART" id="SM00089">
    <property type="entry name" value="PKD"/>
    <property type="match status" value="2"/>
</dbReference>
<evidence type="ECO:0000313" key="4">
    <source>
        <dbReference type="Proteomes" id="UP000597617"/>
    </source>
</evidence>
<dbReference type="Pfam" id="PF20009">
    <property type="entry name" value="GEVED"/>
    <property type="match status" value="3"/>
</dbReference>
<feature type="domain" description="PKD" evidence="2">
    <location>
        <begin position="423"/>
        <end position="494"/>
    </location>
</feature>